<dbReference type="EMBL" id="JMSZ01000007">
    <property type="protein sequence ID" value="KDE41274.1"/>
    <property type="molecule type" value="Genomic_DNA"/>
</dbReference>
<accession>A0A063Y6D6</accession>
<keyword evidence="2" id="KW-1185">Reference proteome</keyword>
<protein>
    <submittedName>
        <fullName evidence="1">Uncharacterized protein</fullName>
    </submittedName>
</protein>
<organism evidence="1 2">
    <name type="scientific">Nitrincola lacisaponensis</name>
    <dbReference type="NCBI Taxonomy" id="267850"/>
    <lineage>
        <taxon>Bacteria</taxon>
        <taxon>Pseudomonadati</taxon>
        <taxon>Pseudomonadota</taxon>
        <taxon>Gammaproteobacteria</taxon>
        <taxon>Oceanospirillales</taxon>
        <taxon>Oceanospirillaceae</taxon>
        <taxon>Nitrincola</taxon>
    </lineage>
</organism>
<evidence type="ECO:0000313" key="1">
    <source>
        <dbReference type="EMBL" id="KDE41274.1"/>
    </source>
</evidence>
<reference evidence="1 2" key="1">
    <citation type="journal article" date="2005" name="Int. J. Syst. Evol. Microbiol.">
        <title>Nitrincola lacisaponensis gen. nov., sp. nov., a novel alkaliphilic bacterium isolated from an alkaline, saline lake.</title>
        <authorList>
            <person name="Dimitriu P.A."/>
            <person name="Shukla S.K."/>
            <person name="Conradt J."/>
            <person name="Marquez M.C."/>
            <person name="Ventosa A."/>
            <person name="Maglia A."/>
            <person name="Peyton B.M."/>
            <person name="Pinkart H.C."/>
            <person name="Mormile M.R."/>
        </authorList>
    </citation>
    <scope>NUCLEOTIDE SEQUENCE [LARGE SCALE GENOMIC DNA]</scope>
    <source>
        <strain evidence="1 2">4CA</strain>
    </source>
</reference>
<comment type="caution">
    <text evidence="1">The sequence shown here is derived from an EMBL/GenBank/DDBJ whole genome shotgun (WGS) entry which is preliminary data.</text>
</comment>
<dbReference type="AlphaFoldDB" id="A0A063Y6D6"/>
<sequence length="39" mass="4581">MLILILPTTEAADTAEQRQRLWRIRKGMSTHDDSMLILR</sequence>
<evidence type="ECO:0000313" key="2">
    <source>
        <dbReference type="Proteomes" id="UP000027318"/>
    </source>
</evidence>
<dbReference type="Proteomes" id="UP000027318">
    <property type="component" value="Unassembled WGS sequence"/>
</dbReference>
<gene>
    <name evidence="1" type="ORF">ADINL_0347</name>
</gene>
<proteinExistence type="predicted"/>
<name>A0A063Y6D6_9GAMM</name>